<protein>
    <submittedName>
        <fullName evidence="1">Uncharacterized protein</fullName>
    </submittedName>
</protein>
<dbReference type="Proteomes" id="UP001060085">
    <property type="component" value="Linkage Group LG01"/>
</dbReference>
<proteinExistence type="predicted"/>
<dbReference type="EMBL" id="CM044701">
    <property type="protein sequence ID" value="KAI5682213.1"/>
    <property type="molecule type" value="Genomic_DNA"/>
</dbReference>
<accession>A0ACC0CBR9</accession>
<name>A0ACC0CBR9_CATRO</name>
<evidence type="ECO:0000313" key="2">
    <source>
        <dbReference type="Proteomes" id="UP001060085"/>
    </source>
</evidence>
<comment type="caution">
    <text evidence="1">The sequence shown here is derived from an EMBL/GenBank/DDBJ whole genome shotgun (WGS) entry which is preliminary data.</text>
</comment>
<keyword evidence="2" id="KW-1185">Reference proteome</keyword>
<gene>
    <name evidence="1" type="ORF">M9H77_03441</name>
</gene>
<sequence length="240" mass="27655">MHSFHHGGGNGFNVYGGNNHGNGNSTSKRHNGVGNFSSYAKSYGHTSYDDYGGYDRDHVKYYDYEHSPYDCYKGYHHNCVAKVEIMKPSLIEEFSKVNELPQATIEVEKSAVQHVKEEISNVEHCDFMRDQNIEKESIEIKEKERAEEKEKLVEGLCIFGSISTFSKESEHFECSKEKESELEKSERVKPNECFIEKQESAKEEQREKEIVILEKNEEVNVYANDTNSFFASESLCVQNF</sequence>
<reference evidence="2" key="1">
    <citation type="journal article" date="2023" name="Nat. Plants">
        <title>Single-cell RNA sequencing provides a high-resolution roadmap for understanding the multicellular compartmentation of specialized metabolism.</title>
        <authorList>
            <person name="Sun S."/>
            <person name="Shen X."/>
            <person name="Li Y."/>
            <person name="Li Y."/>
            <person name="Wang S."/>
            <person name="Li R."/>
            <person name="Zhang H."/>
            <person name="Shen G."/>
            <person name="Guo B."/>
            <person name="Wei J."/>
            <person name="Xu J."/>
            <person name="St-Pierre B."/>
            <person name="Chen S."/>
            <person name="Sun C."/>
        </authorList>
    </citation>
    <scope>NUCLEOTIDE SEQUENCE [LARGE SCALE GENOMIC DNA]</scope>
</reference>
<evidence type="ECO:0000313" key="1">
    <source>
        <dbReference type="EMBL" id="KAI5682213.1"/>
    </source>
</evidence>
<organism evidence="1 2">
    <name type="scientific">Catharanthus roseus</name>
    <name type="common">Madagascar periwinkle</name>
    <name type="synonym">Vinca rosea</name>
    <dbReference type="NCBI Taxonomy" id="4058"/>
    <lineage>
        <taxon>Eukaryota</taxon>
        <taxon>Viridiplantae</taxon>
        <taxon>Streptophyta</taxon>
        <taxon>Embryophyta</taxon>
        <taxon>Tracheophyta</taxon>
        <taxon>Spermatophyta</taxon>
        <taxon>Magnoliopsida</taxon>
        <taxon>eudicotyledons</taxon>
        <taxon>Gunneridae</taxon>
        <taxon>Pentapetalae</taxon>
        <taxon>asterids</taxon>
        <taxon>lamiids</taxon>
        <taxon>Gentianales</taxon>
        <taxon>Apocynaceae</taxon>
        <taxon>Rauvolfioideae</taxon>
        <taxon>Vinceae</taxon>
        <taxon>Catharanthinae</taxon>
        <taxon>Catharanthus</taxon>
    </lineage>
</organism>